<reference evidence="4 5" key="1">
    <citation type="submission" date="2024-11" db="EMBL/GenBank/DDBJ databases">
        <authorList>
            <person name="Heng Y.C."/>
            <person name="Lim A.C.H."/>
            <person name="Lee J.K.Y."/>
            <person name="Kittelmann S."/>
        </authorList>
    </citation>
    <scope>NUCLEOTIDE SEQUENCE [LARGE SCALE GENOMIC DNA]</scope>
    <source>
        <strain evidence="4 5">WILCCON 0269</strain>
    </source>
</reference>
<comment type="similarity">
    <text evidence="1">Belongs to the nitroreductase family.</text>
</comment>
<evidence type="ECO:0000259" key="3">
    <source>
        <dbReference type="Pfam" id="PF00881"/>
    </source>
</evidence>
<dbReference type="InterPro" id="IPR000415">
    <property type="entry name" value="Nitroreductase-like"/>
</dbReference>
<comment type="caution">
    <text evidence="4">The sequence shown here is derived from an EMBL/GenBank/DDBJ whole genome shotgun (WGS) entry which is preliminary data.</text>
</comment>
<dbReference type="EMBL" id="JBJHZX010000001">
    <property type="protein sequence ID" value="MFL0194122.1"/>
    <property type="molecule type" value="Genomic_DNA"/>
</dbReference>
<sequence length="186" mass="21411">MDIIEGINNRRSSRAFTSQEVSPDIIHQLITLGTKAATGSYGQPWGFVIITDKKKLKDLSDEAKKYMLENFNDFPHFYQYEDWLKDEKFSIFYGAPCLLIIYGNTNSHWYTYDCTLAAGNIMLAASKYELGTCWIGFAEYTCNTTEFKTKYNIPEHYNVVCPMIIGYPKVTMKPPKRKPATIFFEG</sequence>
<organism evidence="4 5">
    <name type="scientific">Candidatus Clostridium eludens</name>
    <dbReference type="NCBI Taxonomy" id="3381663"/>
    <lineage>
        <taxon>Bacteria</taxon>
        <taxon>Bacillati</taxon>
        <taxon>Bacillota</taxon>
        <taxon>Clostridia</taxon>
        <taxon>Eubacteriales</taxon>
        <taxon>Clostridiaceae</taxon>
        <taxon>Clostridium</taxon>
    </lineage>
</organism>
<feature type="domain" description="Nitroreductase" evidence="3">
    <location>
        <begin position="7"/>
        <end position="167"/>
    </location>
</feature>
<accession>A0ABW8SDL1</accession>
<keyword evidence="5" id="KW-1185">Reference proteome</keyword>
<dbReference type="Pfam" id="PF00881">
    <property type="entry name" value="Nitroreductase"/>
    <property type="match status" value="1"/>
</dbReference>
<dbReference type="Gene3D" id="3.40.109.10">
    <property type="entry name" value="NADH Oxidase"/>
    <property type="match status" value="1"/>
</dbReference>
<protein>
    <submittedName>
        <fullName evidence="4">Nitroreductase</fullName>
    </submittedName>
</protein>
<dbReference type="SUPFAM" id="SSF55469">
    <property type="entry name" value="FMN-dependent nitroreductase-like"/>
    <property type="match status" value="1"/>
</dbReference>
<evidence type="ECO:0000256" key="1">
    <source>
        <dbReference type="ARBA" id="ARBA00007118"/>
    </source>
</evidence>
<gene>
    <name evidence="4" type="ORF">ACJDU8_00740</name>
</gene>
<dbReference type="RefSeq" id="WP_406790243.1">
    <property type="nucleotide sequence ID" value="NZ_JBJHZX010000001.1"/>
</dbReference>
<dbReference type="PANTHER" id="PTHR43673">
    <property type="entry name" value="NAD(P)H NITROREDUCTASE YDGI-RELATED"/>
    <property type="match status" value="1"/>
</dbReference>
<proteinExistence type="inferred from homology"/>
<name>A0ABW8SDL1_9CLOT</name>
<evidence type="ECO:0000313" key="5">
    <source>
        <dbReference type="Proteomes" id="UP001623660"/>
    </source>
</evidence>
<evidence type="ECO:0000256" key="2">
    <source>
        <dbReference type="ARBA" id="ARBA00023002"/>
    </source>
</evidence>
<dbReference type="Proteomes" id="UP001623660">
    <property type="component" value="Unassembled WGS sequence"/>
</dbReference>
<dbReference type="CDD" id="cd02136">
    <property type="entry name" value="PnbA_NfnB-like"/>
    <property type="match status" value="1"/>
</dbReference>
<dbReference type="InterPro" id="IPR029479">
    <property type="entry name" value="Nitroreductase"/>
</dbReference>
<dbReference type="PANTHER" id="PTHR43673:SF10">
    <property type="entry name" value="NADH DEHYDROGENASE_NAD(P)H NITROREDUCTASE XCC3605-RELATED"/>
    <property type="match status" value="1"/>
</dbReference>
<keyword evidence="2" id="KW-0560">Oxidoreductase</keyword>
<evidence type="ECO:0000313" key="4">
    <source>
        <dbReference type="EMBL" id="MFL0194122.1"/>
    </source>
</evidence>